<dbReference type="RefSeq" id="WP_106613793.1">
    <property type="nucleotide sequence ID" value="NZ_PYAX01000001.1"/>
</dbReference>
<gene>
    <name evidence="3" type="ORF">B0I31_101729</name>
</gene>
<sequence>MNPRLVLIGAAVALAAATACGGPAGEETTPTTAPPQSTTVAPVGPSRGGPLDGTDPCTLLTKAEAEQVTGAQTAEPVVEQLGTARVCNFSPQTARLGVGIRTTAGLAEVQSNGSLVEEFQIGRHQVKQSVGATGSCGIFIGVTESSRVDVVLNSGSPDVDPCPAALKVAELVEPRLP</sequence>
<feature type="chain" id="PRO_5039200614" evidence="2">
    <location>
        <begin position="22"/>
        <end position="177"/>
    </location>
</feature>
<keyword evidence="2" id="KW-0732">Signal</keyword>
<dbReference type="Pfam" id="PF12079">
    <property type="entry name" value="DUF3558"/>
    <property type="match status" value="1"/>
</dbReference>
<keyword evidence="4" id="KW-1185">Reference proteome</keyword>
<evidence type="ECO:0000313" key="3">
    <source>
        <dbReference type="EMBL" id="PSL58510.1"/>
    </source>
</evidence>
<organism evidence="3 4">
    <name type="scientific">Saccharothrix carnea</name>
    <dbReference type="NCBI Taxonomy" id="1280637"/>
    <lineage>
        <taxon>Bacteria</taxon>
        <taxon>Bacillati</taxon>
        <taxon>Actinomycetota</taxon>
        <taxon>Actinomycetes</taxon>
        <taxon>Pseudonocardiales</taxon>
        <taxon>Pseudonocardiaceae</taxon>
        <taxon>Saccharothrix</taxon>
    </lineage>
</organism>
<proteinExistence type="predicted"/>
<dbReference type="Proteomes" id="UP000241118">
    <property type="component" value="Unassembled WGS sequence"/>
</dbReference>
<reference evidence="3 4" key="1">
    <citation type="submission" date="2018-03" db="EMBL/GenBank/DDBJ databases">
        <title>Genomic Encyclopedia of Type Strains, Phase III (KMG-III): the genomes of soil and plant-associated and newly described type strains.</title>
        <authorList>
            <person name="Whitman W."/>
        </authorList>
    </citation>
    <scope>NUCLEOTIDE SEQUENCE [LARGE SCALE GENOMIC DNA]</scope>
    <source>
        <strain evidence="3 4">CGMCC 4.7097</strain>
    </source>
</reference>
<evidence type="ECO:0000313" key="4">
    <source>
        <dbReference type="Proteomes" id="UP000241118"/>
    </source>
</evidence>
<accession>A0A2P8IJ41</accession>
<protein>
    <submittedName>
        <fullName evidence="3">Uncharacterized protein DUF3558</fullName>
    </submittedName>
</protein>
<feature type="compositionally biased region" description="Low complexity" evidence="1">
    <location>
        <begin position="21"/>
        <end position="35"/>
    </location>
</feature>
<evidence type="ECO:0000256" key="2">
    <source>
        <dbReference type="SAM" id="SignalP"/>
    </source>
</evidence>
<evidence type="ECO:0000256" key="1">
    <source>
        <dbReference type="SAM" id="MobiDB-lite"/>
    </source>
</evidence>
<dbReference type="InterPro" id="IPR024520">
    <property type="entry name" value="DUF3558"/>
</dbReference>
<dbReference type="AlphaFoldDB" id="A0A2P8IJ41"/>
<dbReference type="EMBL" id="PYAX01000001">
    <property type="protein sequence ID" value="PSL58510.1"/>
    <property type="molecule type" value="Genomic_DNA"/>
</dbReference>
<comment type="caution">
    <text evidence="3">The sequence shown here is derived from an EMBL/GenBank/DDBJ whole genome shotgun (WGS) entry which is preliminary data.</text>
</comment>
<dbReference type="PROSITE" id="PS51257">
    <property type="entry name" value="PROKAR_LIPOPROTEIN"/>
    <property type="match status" value="1"/>
</dbReference>
<feature type="region of interest" description="Disordered" evidence="1">
    <location>
        <begin position="21"/>
        <end position="55"/>
    </location>
</feature>
<dbReference type="OrthoDB" id="3690211at2"/>
<feature type="signal peptide" evidence="2">
    <location>
        <begin position="1"/>
        <end position="21"/>
    </location>
</feature>
<name>A0A2P8IJ41_SACCR</name>